<evidence type="ECO:0000313" key="2">
    <source>
        <dbReference type="EMBL" id="MBO0611838.1"/>
    </source>
</evidence>
<dbReference type="EMBL" id="CP072748">
    <property type="protein sequence ID" value="QTX10508.1"/>
    <property type="molecule type" value="Genomic_DNA"/>
</dbReference>
<dbReference type="PANTHER" id="PTHR34227:SF1">
    <property type="entry name" value="DIMETHYL SULFOXIDE REDUCTASE CHAPERONE-RELATED"/>
    <property type="match status" value="1"/>
</dbReference>
<keyword evidence="4" id="KW-1185">Reference proteome</keyword>
<dbReference type="PANTHER" id="PTHR34227">
    <property type="entry name" value="CHAPERONE PROTEIN YCDY"/>
    <property type="match status" value="1"/>
</dbReference>
<dbReference type="AlphaFoldDB" id="A0A8B0SKD0"/>
<dbReference type="Gene3D" id="1.10.3480.10">
    <property type="entry name" value="TorD-like"/>
    <property type="match status" value="1"/>
</dbReference>
<dbReference type="RefSeq" id="WP_207249348.1">
    <property type="nucleotide sequence ID" value="NZ_JAFMPM010000005.1"/>
</dbReference>
<evidence type="ECO:0000313" key="4">
    <source>
        <dbReference type="Proteomes" id="UP000664466"/>
    </source>
</evidence>
<name>A0A8B0SKD0_9GAMM</name>
<dbReference type="EMBL" id="JAFMPM010000005">
    <property type="protein sequence ID" value="MBO0611838.1"/>
    <property type="molecule type" value="Genomic_DNA"/>
</dbReference>
<accession>A0A8B0SKD0</accession>
<reference evidence="2 4" key="1">
    <citation type="submission" date="2021-03" db="EMBL/GenBank/DDBJ databases">
        <title>Draft genome and methylome analysis of Thiotrix fructosivoruns ATCC 49748.</title>
        <authorList>
            <person name="Fomenkov A."/>
            <person name="Grabovich M.Y."/>
            <person name="Roberts R.J."/>
        </authorList>
    </citation>
    <scope>NUCLEOTIDE SEQUENCE [LARGE SCALE GENOMIC DNA]</scope>
    <source>
        <strain evidence="2 4">ATCC 49748</strain>
        <plasmid evidence="2">pTfr446</plasmid>
    </source>
</reference>
<dbReference type="Pfam" id="PF02613">
    <property type="entry name" value="Nitrate_red_del"/>
    <property type="match status" value="1"/>
</dbReference>
<reference evidence="3" key="2">
    <citation type="submission" date="2021-04" db="EMBL/GenBank/DDBJ databases">
        <title>Complete Genome and methylome analysis of Thiothrix fructosivorans ATCC 49748.</title>
        <authorList>
            <person name="Fomenkov A."/>
            <person name="Sun L."/>
            <person name="Vincze T."/>
            <person name="Grabovich M.Y."/>
            <person name="Roberts R.J."/>
        </authorList>
    </citation>
    <scope>NUCLEOTIDE SEQUENCE</scope>
    <source>
        <strain evidence="3">ATCC 49748</strain>
    </source>
</reference>
<dbReference type="InterPro" id="IPR020945">
    <property type="entry name" value="DMSO/NO3_reduct_chaperone"/>
</dbReference>
<geneLocation type="plasmid" evidence="2">
    <name>pTfr446</name>
</geneLocation>
<keyword evidence="2" id="KW-0614">Plasmid</keyword>
<proteinExistence type="predicted"/>
<dbReference type="Proteomes" id="UP000664466">
    <property type="component" value="Unassembled WGS sequence"/>
</dbReference>
<evidence type="ECO:0000313" key="3">
    <source>
        <dbReference type="EMBL" id="QTX10508.1"/>
    </source>
</evidence>
<gene>
    <name evidence="3" type="ORF">J1836_018370</name>
    <name evidence="2" type="ORF">J1836_02695</name>
</gene>
<organism evidence="3">
    <name type="scientific">Thiothrix fructosivorans</name>
    <dbReference type="NCBI Taxonomy" id="111770"/>
    <lineage>
        <taxon>Bacteria</taxon>
        <taxon>Pseudomonadati</taxon>
        <taxon>Pseudomonadota</taxon>
        <taxon>Gammaproteobacteria</taxon>
        <taxon>Thiotrichales</taxon>
        <taxon>Thiotrichaceae</taxon>
        <taxon>Thiothrix</taxon>
    </lineage>
</organism>
<keyword evidence="1" id="KW-0143">Chaperone</keyword>
<dbReference type="SUPFAM" id="SSF89155">
    <property type="entry name" value="TorD-like"/>
    <property type="match status" value="1"/>
</dbReference>
<dbReference type="InterPro" id="IPR036411">
    <property type="entry name" value="TorD-like_sf"/>
</dbReference>
<evidence type="ECO:0000256" key="1">
    <source>
        <dbReference type="ARBA" id="ARBA00023186"/>
    </source>
</evidence>
<protein>
    <submittedName>
        <fullName evidence="3">Molecular chaperone TorD family protein</fullName>
    </submittedName>
</protein>
<sequence length="205" mass="23595">MLDIANDLRLLADLHATELTREQVHSDTLRDDLACDFADIYLHGKFHSSPQESVWLDDEELVCQQPMFEVREWYARHGLAVPNWRIMADDHLVNQLLFVAFLLEKATVENNPQLLAEAARFLDEHLLRWLLPFAQRVAQRCATAFYAELAQETAVYVEHTRDLLAETLGVPRLSHEEIEAQLRAQQLTASHPQPVKFYPGVAPSW</sequence>
<dbReference type="InterPro" id="IPR050289">
    <property type="entry name" value="TorD/DmsD_chaperones"/>
</dbReference>